<dbReference type="InterPro" id="IPR040442">
    <property type="entry name" value="Pyrv_kinase-like_dom_sf"/>
</dbReference>
<dbReference type="SUPFAM" id="SSF52935">
    <property type="entry name" value="PK C-terminal domain-like"/>
    <property type="match status" value="1"/>
</dbReference>
<dbReference type="Proteomes" id="UP001055286">
    <property type="component" value="Unassembled WGS sequence"/>
</dbReference>
<dbReference type="PRINTS" id="PR01050">
    <property type="entry name" value="PYRUVTKNASE"/>
</dbReference>
<comment type="pathway">
    <text evidence="2 14">Carbohydrate degradation; glycolysis; pyruvate from D-glyceraldehyde 3-phosphate: step 5/5.</text>
</comment>
<dbReference type="InterPro" id="IPR001697">
    <property type="entry name" value="Pyr_Knase"/>
</dbReference>
<evidence type="ECO:0000259" key="15">
    <source>
        <dbReference type="Pfam" id="PF00224"/>
    </source>
</evidence>
<dbReference type="NCBIfam" id="TIGR01064">
    <property type="entry name" value="pyruv_kin"/>
    <property type="match status" value="1"/>
</dbReference>
<keyword evidence="9" id="KW-0067">ATP-binding</keyword>
<dbReference type="EMBL" id="BPQJ01000012">
    <property type="protein sequence ID" value="GJD62785.1"/>
    <property type="molecule type" value="Genomic_DNA"/>
</dbReference>
<dbReference type="GO" id="GO:0030955">
    <property type="term" value="F:potassium ion binding"/>
    <property type="evidence" value="ECO:0007669"/>
    <property type="project" value="UniProtKB-UniRule"/>
</dbReference>
<dbReference type="InterPro" id="IPR018209">
    <property type="entry name" value="Pyrv_Knase_AS"/>
</dbReference>
<dbReference type="PANTHER" id="PTHR11817">
    <property type="entry name" value="PYRUVATE KINASE"/>
    <property type="match status" value="1"/>
</dbReference>
<accession>A0AA37M528</accession>
<keyword evidence="11 14" id="KW-0324">Glycolysis</keyword>
<dbReference type="InterPro" id="IPR015793">
    <property type="entry name" value="Pyrv_Knase_brl"/>
</dbReference>
<evidence type="ECO:0000256" key="12">
    <source>
        <dbReference type="ARBA" id="ARBA00023317"/>
    </source>
</evidence>
<dbReference type="Pfam" id="PF00224">
    <property type="entry name" value="PK"/>
    <property type="match status" value="1"/>
</dbReference>
<evidence type="ECO:0000256" key="8">
    <source>
        <dbReference type="ARBA" id="ARBA00022777"/>
    </source>
</evidence>
<dbReference type="InterPro" id="IPR011037">
    <property type="entry name" value="Pyrv_Knase-like_insert_dom_sf"/>
</dbReference>
<evidence type="ECO:0000256" key="3">
    <source>
        <dbReference type="ARBA" id="ARBA00008663"/>
    </source>
</evidence>
<evidence type="ECO:0000256" key="4">
    <source>
        <dbReference type="ARBA" id="ARBA00012142"/>
    </source>
</evidence>
<evidence type="ECO:0000313" key="18">
    <source>
        <dbReference type="Proteomes" id="UP001055286"/>
    </source>
</evidence>
<dbReference type="InterPro" id="IPR015795">
    <property type="entry name" value="Pyrv_Knase_C"/>
</dbReference>
<dbReference type="FunFam" id="2.40.33.10:FF:000001">
    <property type="entry name" value="Pyruvate kinase"/>
    <property type="match status" value="1"/>
</dbReference>
<dbReference type="SUPFAM" id="SSF51621">
    <property type="entry name" value="Phosphoenolpyruvate/pyruvate domain"/>
    <property type="match status" value="1"/>
</dbReference>
<evidence type="ECO:0000313" key="17">
    <source>
        <dbReference type="EMBL" id="GJD62785.1"/>
    </source>
</evidence>
<protein>
    <recommendedName>
        <fullName evidence="4 13">Pyruvate kinase</fullName>
        <ecNumber evidence="4 13">2.7.1.40</ecNumber>
    </recommendedName>
</protein>
<keyword evidence="6" id="KW-0479">Metal-binding</keyword>
<feature type="domain" description="Pyruvate kinase C-terminal" evidence="16">
    <location>
        <begin position="355"/>
        <end position="467"/>
    </location>
</feature>
<keyword evidence="5 14" id="KW-0808">Transferase</keyword>
<dbReference type="GO" id="GO:0005524">
    <property type="term" value="F:ATP binding"/>
    <property type="evidence" value="ECO:0007669"/>
    <property type="project" value="UniProtKB-KW"/>
</dbReference>
<dbReference type="RefSeq" id="WP_099906259.1">
    <property type="nucleotide sequence ID" value="NZ_BPQJ01000012.1"/>
</dbReference>
<evidence type="ECO:0000256" key="11">
    <source>
        <dbReference type="ARBA" id="ARBA00023152"/>
    </source>
</evidence>
<dbReference type="GO" id="GO:0004743">
    <property type="term" value="F:pyruvate kinase activity"/>
    <property type="evidence" value="ECO:0007669"/>
    <property type="project" value="UniProtKB-UniRule"/>
</dbReference>
<keyword evidence="10 14" id="KW-0460">Magnesium</keyword>
<dbReference type="Gene3D" id="3.40.1380.20">
    <property type="entry name" value="Pyruvate kinase, C-terminal domain"/>
    <property type="match status" value="1"/>
</dbReference>
<keyword evidence="18" id="KW-1185">Reference proteome</keyword>
<comment type="caution">
    <text evidence="17">The sequence shown here is derived from an EMBL/GenBank/DDBJ whole genome shotgun (WGS) entry which is preliminary data.</text>
</comment>
<reference evidence="17" key="2">
    <citation type="submission" date="2021-08" db="EMBL/GenBank/DDBJ databases">
        <authorList>
            <person name="Tani A."/>
            <person name="Ola A."/>
            <person name="Ogura Y."/>
            <person name="Katsura K."/>
            <person name="Hayashi T."/>
        </authorList>
    </citation>
    <scope>NUCLEOTIDE SEQUENCE</scope>
    <source>
        <strain evidence="17">JCM 32048</strain>
    </source>
</reference>
<evidence type="ECO:0000256" key="2">
    <source>
        <dbReference type="ARBA" id="ARBA00004997"/>
    </source>
</evidence>
<dbReference type="AlphaFoldDB" id="A0AA37M528"/>
<keyword evidence="12 17" id="KW-0670">Pyruvate</keyword>
<comment type="cofactor">
    <cofactor evidence="1">
        <name>K(+)</name>
        <dbReference type="ChEBI" id="CHEBI:29103"/>
    </cofactor>
</comment>
<proteinExistence type="inferred from homology"/>
<dbReference type="NCBIfam" id="NF004491">
    <property type="entry name" value="PRK05826.1"/>
    <property type="match status" value="1"/>
</dbReference>
<dbReference type="GO" id="GO:0000287">
    <property type="term" value="F:magnesium ion binding"/>
    <property type="evidence" value="ECO:0007669"/>
    <property type="project" value="UniProtKB-UniRule"/>
</dbReference>
<dbReference type="Pfam" id="PF02887">
    <property type="entry name" value="PK_C"/>
    <property type="match status" value="1"/>
</dbReference>
<evidence type="ECO:0000256" key="13">
    <source>
        <dbReference type="NCBIfam" id="TIGR01064"/>
    </source>
</evidence>
<comment type="similarity">
    <text evidence="3 14">Belongs to the pyruvate kinase family.</text>
</comment>
<name>A0AA37M528_9HYPH</name>
<gene>
    <name evidence="17" type="primary">ttuE_2</name>
    <name evidence="17" type="ORF">MPEAHAMD_2944</name>
</gene>
<keyword evidence="7" id="KW-0547">Nucleotide-binding</keyword>
<dbReference type="GO" id="GO:0016301">
    <property type="term" value="F:kinase activity"/>
    <property type="evidence" value="ECO:0007669"/>
    <property type="project" value="UniProtKB-KW"/>
</dbReference>
<dbReference type="Gene3D" id="3.20.20.60">
    <property type="entry name" value="Phosphoenolpyruvate-binding domains"/>
    <property type="match status" value="1"/>
</dbReference>
<dbReference type="InterPro" id="IPR015813">
    <property type="entry name" value="Pyrv/PenolPyrv_kinase-like_dom"/>
</dbReference>
<dbReference type="InterPro" id="IPR036918">
    <property type="entry name" value="Pyrv_Knase_C_sf"/>
</dbReference>
<evidence type="ECO:0000256" key="7">
    <source>
        <dbReference type="ARBA" id="ARBA00022741"/>
    </source>
</evidence>
<sequence>MKRARRTKIVATLGPASEDPAVIEALFAAGADVFRINMSHLPRERLSERVATIRGIEQKLKRPIAVLVDLQGPKLRVGRFAADAAAIENGQSFVLDDDPTPGGATRVHLPHPEILSALEPGHAVIVDDGKLRLVVTEVGPGRAVTRVVTGGRISNRKGVSLPDTTIPVAAMTEKDRLDLEAGLAAGADWIAVSFVQRPEDVAEVKAVAQGKALVMAKIEKPQAVAALDAIMAVADGLMVARGDLGVEMPLEQVPGVQKRITRGARRLGKPVVVATQMLESMITAPVPTRAEVSDVATAVYEGADAVMLSAESASGAFPVEAVSTMNRIAEQVERDGIYWSIIAAQRNQPEATASDAIAAAAHQIADTLGLKAVMAWTASGSTALRLVRARPDATVIALTPKRETARRLALAWGTHPIVTNDASDIDDMSFRACKFAVRESFAGVGDRVIVVAGLPFGTPGATNLVRIATVTPEHAAKA</sequence>
<evidence type="ECO:0000256" key="6">
    <source>
        <dbReference type="ARBA" id="ARBA00022723"/>
    </source>
</evidence>
<organism evidence="17 18">
    <name type="scientific">Methylobacterium frigidaeris</name>
    <dbReference type="NCBI Taxonomy" id="2038277"/>
    <lineage>
        <taxon>Bacteria</taxon>
        <taxon>Pseudomonadati</taxon>
        <taxon>Pseudomonadota</taxon>
        <taxon>Alphaproteobacteria</taxon>
        <taxon>Hyphomicrobiales</taxon>
        <taxon>Methylobacteriaceae</taxon>
        <taxon>Methylobacterium</taxon>
    </lineage>
</organism>
<evidence type="ECO:0000256" key="9">
    <source>
        <dbReference type="ARBA" id="ARBA00022840"/>
    </source>
</evidence>
<comment type="catalytic activity">
    <reaction evidence="14">
        <text>pyruvate + ATP = phosphoenolpyruvate + ADP + H(+)</text>
        <dbReference type="Rhea" id="RHEA:18157"/>
        <dbReference type="ChEBI" id="CHEBI:15361"/>
        <dbReference type="ChEBI" id="CHEBI:15378"/>
        <dbReference type="ChEBI" id="CHEBI:30616"/>
        <dbReference type="ChEBI" id="CHEBI:58702"/>
        <dbReference type="ChEBI" id="CHEBI:456216"/>
        <dbReference type="EC" id="2.7.1.40"/>
    </reaction>
</comment>
<evidence type="ECO:0000256" key="5">
    <source>
        <dbReference type="ARBA" id="ARBA00022679"/>
    </source>
</evidence>
<keyword evidence="8 14" id="KW-0418">Kinase</keyword>
<dbReference type="InterPro" id="IPR015806">
    <property type="entry name" value="Pyrv_Knase_insert_dom_sf"/>
</dbReference>
<dbReference type="Gene3D" id="2.40.33.10">
    <property type="entry name" value="PK beta-barrel domain-like"/>
    <property type="match status" value="1"/>
</dbReference>
<dbReference type="SUPFAM" id="SSF50800">
    <property type="entry name" value="PK beta-barrel domain-like"/>
    <property type="match status" value="1"/>
</dbReference>
<evidence type="ECO:0000259" key="16">
    <source>
        <dbReference type="Pfam" id="PF02887"/>
    </source>
</evidence>
<dbReference type="NCBIfam" id="NF004978">
    <property type="entry name" value="PRK06354.1"/>
    <property type="match status" value="1"/>
</dbReference>
<dbReference type="NCBIfam" id="NF004886">
    <property type="entry name" value="PRK06247.1"/>
    <property type="match status" value="1"/>
</dbReference>
<reference evidence="17" key="1">
    <citation type="journal article" date="2016" name="Front. Microbiol.">
        <title>Genome Sequence of the Piezophilic, Mesophilic Sulfate-Reducing Bacterium Desulfovibrio indicus J2T.</title>
        <authorList>
            <person name="Cao J."/>
            <person name="Maignien L."/>
            <person name="Shao Z."/>
            <person name="Alain K."/>
            <person name="Jebbar M."/>
        </authorList>
    </citation>
    <scope>NUCLEOTIDE SEQUENCE</scope>
    <source>
        <strain evidence="17">JCM 32048</strain>
    </source>
</reference>
<evidence type="ECO:0000256" key="1">
    <source>
        <dbReference type="ARBA" id="ARBA00001958"/>
    </source>
</evidence>
<dbReference type="PROSITE" id="PS00110">
    <property type="entry name" value="PYRUVATE_KINASE"/>
    <property type="match status" value="1"/>
</dbReference>
<evidence type="ECO:0000256" key="14">
    <source>
        <dbReference type="RuleBase" id="RU000504"/>
    </source>
</evidence>
<evidence type="ECO:0000256" key="10">
    <source>
        <dbReference type="ARBA" id="ARBA00022842"/>
    </source>
</evidence>
<dbReference type="EC" id="2.7.1.40" evidence="4 13"/>
<feature type="domain" description="Pyruvate kinase barrel" evidence="15">
    <location>
        <begin position="5"/>
        <end position="322"/>
    </location>
</feature>